<feature type="compositionally biased region" description="Polar residues" evidence="1">
    <location>
        <begin position="1"/>
        <end position="33"/>
    </location>
</feature>
<dbReference type="Proteomes" id="UP000434172">
    <property type="component" value="Unassembled WGS sequence"/>
</dbReference>
<sequence>MGITSFSVNDPVVNSSINRAGSMSKRSSPSQSGLVERERKKSQSIRKKLTRVPDRLFPSRRVVSLSKIPLVIIAKSVPPSVPSSANGGASVSSPSCRAPEGDDVMIRESQFRRPHVDSNMGNYSPCPDPFLGPFNLACMCGQ</sequence>
<organism evidence="2 3">
    <name type="scientific">Colletotrichum asianum</name>
    <dbReference type="NCBI Taxonomy" id="702518"/>
    <lineage>
        <taxon>Eukaryota</taxon>
        <taxon>Fungi</taxon>
        <taxon>Dikarya</taxon>
        <taxon>Ascomycota</taxon>
        <taxon>Pezizomycotina</taxon>
        <taxon>Sordariomycetes</taxon>
        <taxon>Hypocreomycetidae</taxon>
        <taxon>Glomerellales</taxon>
        <taxon>Glomerellaceae</taxon>
        <taxon>Colletotrichum</taxon>
        <taxon>Colletotrichum gloeosporioides species complex</taxon>
    </lineage>
</organism>
<keyword evidence="3" id="KW-1185">Reference proteome</keyword>
<feature type="region of interest" description="Disordered" evidence="1">
    <location>
        <begin position="79"/>
        <end position="101"/>
    </location>
</feature>
<feature type="compositionally biased region" description="Low complexity" evidence="1">
    <location>
        <begin position="79"/>
        <end position="95"/>
    </location>
</feature>
<gene>
    <name evidence="2" type="ORF">GQ607_000268</name>
</gene>
<dbReference type="EMBL" id="WOWK01000001">
    <property type="protein sequence ID" value="KAF0332252.1"/>
    <property type="molecule type" value="Genomic_DNA"/>
</dbReference>
<accession>A0A8H3WVL1</accession>
<dbReference type="AlphaFoldDB" id="A0A8H3WVL1"/>
<proteinExistence type="predicted"/>
<evidence type="ECO:0000313" key="2">
    <source>
        <dbReference type="EMBL" id="KAF0332252.1"/>
    </source>
</evidence>
<name>A0A8H3WVL1_9PEZI</name>
<evidence type="ECO:0000256" key="1">
    <source>
        <dbReference type="SAM" id="MobiDB-lite"/>
    </source>
</evidence>
<reference evidence="2 3" key="1">
    <citation type="submission" date="2019-12" db="EMBL/GenBank/DDBJ databases">
        <title>A genome sequence resource for the geographically widespread anthracnose pathogen Colletotrichum asianum.</title>
        <authorList>
            <person name="Meng Y."/>
        </authorList>
    </citation>
    <scope>NUCLEOTIDE SEQUENCE [LARGE SCALE GENOMIC DNA]</scope>
    <source>
        <strain evidence="2 3">ICMP 18580</strain>
    </source>
</reference>
<comment type="caution">
    <text evidence="2">The sequence shown here is derived from an EMBL/GenBank/DDBJ whole genome shotgun (WGS) entry which is preliminary data.</text>
</comment>
<feature type="region of interest" description="Disordered" evidence="1">
    <location>
        <begin position="1"/>
        <end position="49"/>
    </location>
</feature>
<evidence type="ECO:0000313" key="3">
    <source>
        <dbReference type="Proteomes" id="UP000434172"/>
    </source>
</evidence>
<protein>
    <submittedName>
        <fullName evidence="2">Uncharacterized protein</fullName>
    </submittedName>
</protein>